<name>A0A8H2PE19_MYCMU</name>
<sequence length="474" mass="51122">MAMWDFQDDPTGGNTVTARTGAQSTTLTARGSKTVSKDSGDPGPFGPSLVLDGETVFVKDGDIAALDVSKTGGQVTLINWVNDTADDHDDPQNGKSANGMAFRAGSHCEGGPAEARQYGSYFDGFFYLGWSWGHYTPHIGAQDGPSPGYPWNRDYAASARKYFTGVGQGRWHMEAFTYDGHEIVAYVDGLSDMWKGVTEPAPMEPGYTLRQTVDRNPYVLDKPINGSPTTKRFSIGAALYGSPPFPGINFTKGKLGGVAVFDRALSAEEIMAVRLGTLLPGEPITRYSFEVTSPGGHPLKEIGWTAKSDPNCTDVSGDIGEGYRVSRPEGATKAFLRKASTQIGATWVPLTGLSSTQVKRIRFKLASKTPAAGEQRILVRVDGKWWASQLTYKTKTEQPDMPDWTKAETATHVMSWDKGQWRPATIDESDPGELSISDDTNADSIPAGPLQAIGFFSEGGDGSLVRLTDVELLP</sequence>
<dbReference type="InterPro" id="IPR013320">
    <property type="entry name" value="ConA-like_dom_sf"/>
</dbReference>
<organism evidence="2">
    <name type="scientific">Mycolicibacterium mucogenicum DSM 44124</name>
    <dbReference type="NCBI Taxonomy" id="1226753"/>
    <lineage>
        <taxon>Bacteria</taxon>
        <taxon>Bacillati</taxon>
        <taxon>Actinomycetota</taxon>
        <taxon>Actinomycetes</taxon>
        <taxon>Mycobacteriales</taxon>
        <taxon>Mycobacteriaceae</taxon>
        <taxon>Mycolicibacterium</taxon>
    </lineage>
</organism>
<accession>A0A8H2PE19</accession>
<gene>
    <name evidence="2" type="ORF">C1S78_01285</name>
</gene>
<comment type="caution">
    <text evidence="2">The sequence shown here is derived from an EMBL/GenBank/DDBJ whole genome shotgun (WGS) entry which is preliminary data.</text>
</comment>
<proteinExistence type="predicted"/>
<dbReference type="Gene3D" id="2.60.120.200">
    <property type="match status" value="1"/>
</dbReference>
<feature type="region of interest" description="Disordered" evidence="1">
    <location>
        <begin position="1"/>
        <end position="44"/>
    </location>
</feature>
<reference evidence="2" key="1">
    <citation type="submission" date="2018-01" db="EMBL/GenBank/DDBJ databases">
        <title>Comparative genomics of Mycobacterium mucogenicum and Mycobacterium neoaurum clade members emphasizing tRNA and non-coding RNA.</title>
        <authorList>
            <person name="Behra P.R.K."/>
            <person name="Pettersson B.M.F."/>
            <person name="Das S."/>
            <person name="Dasgupta S."/>
            <person name="Kirsebom L.A."/>
        </authorList>
    </citation>
    <scope>NUCLEOTIDE SEQUENCE</scope>
    <source>
        <strain evidence="2">DSM 44124</strain>
    </source>
</reference>
<dbReference type="SUPFAM" id="SSF49899">
    <property type="entry name" value="Concanavalin A-like lectins/glucanases"/>
    <property type="match status" value="1"/>
</dbReference>
<dbReference type="EMBL" id="POTL01000001">
    <property type="protein sequence ID" value="TLH51165.1"/>
    <property type="molecule type" value="Genomic_DNA"/>
</dbReference>
<dbReference type="AlphaFoldDB" id="A0A8H2PE19"/>
<protein>
    <submittedName>
        <fullName evidence="2">Uncharacterized protein</fullName>
    </submittedName>
</protein>
<evidence type="ECO:0000313" key="2">
    <source>
        <dbReference type="EMBL" id="TLH51165.1"/>
    </source>
</evidence>
<feature type="compositionally biased region" description="Polar residues" evidence="1">
    <location>
        <begin position="12"/>
        <end position="34"/>
    </location>
</feature>
<evidence type="ECO:0000256" key="1">
    <source>
        <dbReference type="SAM" id="MobiDB-lite"/>
    </source>
</evidence>